<dbReference type="PANTHER" id="PTHR30332">
    <property type="entry name" value="PROBABLE GENERAL SECRETION PATHWAY PROTEIN D"/>
    <property type="match status" value="1"/>
</dbReference>
<feature type="compositionally biased region" description="Polar residues" evidence="4">
    <location>
        <begin position="273"/>
        <end position="286"/>
    </location>
</feature>
<evidence type="ECO:0000256" key="4">
    <source>
        <dbReference type="SAM" id="MobiDB-lite"/>
    </source>
</evidence>
<dbReference type="NCBIfam" id="TIGR02519">
    <property type="entry name" value="pilus_MshL"/>
    <property type="match status" value="1"/>
</dbReference>
<accession>A0A4R6R6X1</accession>
<dbReference type="GO" id="GO:0019867">
    <property type="term" value="C:outer membrane"/>
    <property type="evidence" value="ECO:0007669"/>
    <property type="project" value="InterPro"/>
</dbReference>
<feature type="region of interest" description="Disordered" evidence="4">
    <location>
        <begin position="91"/>
        <end position="110"/>
    </location>
</feature>
<sequence>MKQLLTAVALVTLTLCDPSLGWAGKRRVVTPADADFAGDNARLSFNLASLDARAPLGAPVSAPLAAPVAEPVPDPSLDAVPLVPSSLERSSARLAKASPRSRRSEALPSATGAQQALPAAILPAPSVNAGAATNVAASPAAARDPARDTTRFDLVVNNAPAAQVFLQLGAGSGFTVLVPPEVSGNVTLNLRGTSLPEALEALRELYGYDFRYSGSRVFVYPNTVQTRIFRVNYLPGRRQGDSSLRVSSTSISTNRSTPGTPGSTGSTLSSNPQGAGNVQGDNTAQVRTSSDADFWRDVQTSLTSMVGSADGRGVVLNAGSGVIVVRATPAELRHVGDYLKAVQLTIERQVMLEAKIIEVSLKTESQAGINWQLFRGNASGHKAGIGIVAPGATISGTGAISAPGVTINPGASITTTALGKGFYGLAFQAANFSALLNFLETQGEVQVLSSPRIATLNNQKAVLKVGSDELYVVNVTAVQSVTTTGNTSNTSAVPTVELKPFFSGIVLDVTPQIDASGAIMLHVHPSISVVTERNKDLTLGLQGSYSLPLPVASISETDSIVRVMDRQIVAIGGLMTQQATSDRSGVPGVSEVPVFGNLFKQRDSTRFKRELVVLIKPTVIGDDGNGFEGDQPDPVMLKPQ</sequence>
<evidence type="ECO:0000313" key="6">
    <source>
        <dbReference type="EMBL" id="TDP81711.1"/>
    </source>
</evidence>
<dbReference type="InterPro" id="IPR001775">
    <property type="entry name" value="GspD/PilQ"/>
</dbReference>
<evidence type="ECO:0000256" key="3">
    <source>
        <dbReference type="ARBA" id="ARBA00023237"/>
    </source>
</evidence>
<dbReference type="EMBL" id="SNXW01000007">
    <property type="protein sequence ID" value="TDP81711.1"/>
    <property type="molecule type" value="Genomic_DNA"/>
</dbReference>
<dbReference type="InterPro" id="IPR004846">
    <property type="entry name" value="T2SS/T3SS_dom"/>
</dbReference>
<dbReference type="Pfam" id="PF00263">
    <property type="entry name" value="Secretin"/>
    <property type="match status" value="1"/>
</dbReference>
<dbReference type="InterPro" id="IPR013358">
    <property type="entry name" value="Pilus_biogenesis_MshL"/>
</dbReference>
<dbReference type="Gene3D" id="3.55.50.30">
    <property type="match status" value="1"/>
</dbReference>
<keyword evidence="2" id="KW-0472">Membrane</keyword>
<evidence type="ECO:0000256" key="2">
    <source>
        <dbReference type="ARBA" id="ARBA00023136"/>
    </source>
</evidence>
<dbReference type="InterPro" id="IPR050810">
    <property type="entry name" value="Bact_Secretion_Sys_Channel"/>
</dbReference>
<dbReference type="AlphaFoldDB" id="A0A4R6R6X1"/>
<proteinExistence type="predicted"/>
<name>A0A4R6R6X1_9BURK</name>
<dbReference type="InterPro" id="IPR011514">
    <property type="entry name" value="Secretin_N_2"/>
</dbReference>
<dbReference type="PRINTS" id="PR00811">
    <property type="entry name" value="BCTERIALGSPD"/>
</dbReference>
<reference evidence="6 7" key="1">
    <citation type="submission" date="2019-03" db="EMBL/GenBank/DDBJ databases">
        <title>Genomic Encyclopedia of Type Strains, Phase IV (KMG-IV): sequencing the most valuable type-strain genomes for metagenomic binning, comparative biology and taxonomic classification.</title>
        <authorList>
            <person name="Goeker M."/>
        </authorList>
    </citation>
    <scope>NUCLEOTIDE SEQUENCE [LARGE SCALE GENOMIC DNA]</scope>
    <source>
        <strain evidence="6 7">DSM 11901</strain>
    </source>
</reference>
<evidence type="ECO:0000313" key="7">
    <source>
        <dbReference type="Proteomes" id="UP000294593"/>
    </source>
</evidence>
<protein>
    <submittedName>
        <fullName evidence="6">MSHA biogenesis protein MshL</fullName>
    </submittedName>
</protein>
<organism evidence="6 7">
    <name type="scientific">Aquabacterium commune</name>
    <dbReference type="NCBI Taxonomy" id="70586"/>
    <lineage>
        <taxon>Bacteria</taxon>
        <taxon>Pseudomonadati</taxon>
        <taxon>Pseudomonadota</taxon>
        <taxon>Betaproteobacteria</taxon>
        <taxon>Burkholderiales</taxon>
        <taxon>Aquabacterium</taxon>
    </lineage>
</organism>
<evidence type="ECO:0000256" key="1">
    <source>
        <dbReference type="ARBA" id="ARBA00022448"/>
    </source>
</evidence>
<gene>
    <name evidence="6" type="ORF">EV672_107142</name>
</gene>
<dbReference type="PANTHER" id="PTHR30332:SF17">
    <property type="entry name" value="TYPE IV PILIATION SYSTEM PROTEIN DR_0774-RELATED"/>
    <property type="match status" value="1"/>
</dbReference>
<dbReference type="RefSeq" id="WP_243738682.1">
    <property type="nucleotide sequence ID" value="NZ_SNXW01000007.1"/>
</dbReference>
<feature type="compositionally biased region" description="Low complexity" evidence="4">
    <location>
        <begin position="242"/>
        <end position="272"/>
    </location>
</feature>
<keyword evidence="7" id="KW-1185">Reference proteome</keyword>
<dbReference type="Pfam" id="PF07655">
    <property type="entry name" value="Secretin_N_2"/>
    <property type="match status" value="1"/>
</dbReference>
<dbReference type="GO" id="GO:0009297">
    <property type="term" value="P:pilus assembly"/>
    <property type="evidence" value="ECO:0007669"/>
    <property type="project" value="InterPro"/>
</dbReference>
<dbReference type="GO" id="GO:0009306">
    <property type="term" value="P:protein secretion"/>
    <property type="evidence" value="ECO:0007669"/>
    <property type="project" value="InterPro"/>
</dbReference>
<dbReference type="GO" id="GO:0015627">
    <property type="term" value="C:type II protein secretion system complex"/>
    <property type="evidence" value="ECO:0007669"/>
    <property type="project" value="TreeGrafter"/>
</dbReference>
<comment type="caution">
    <text evidence="6">The sequence shown here is derived from an EMBL/GenBank/DDBJ whole genome shotgun (WGS) entry which is preliminary data.</text>
</comment>
<feature type="region of interest" description="Disordered" evidence="4">
    <location>
        <begin position="239"/>
        <end position="286"/>
    </location>
</feature>
<keyword evidence="1" id="KW-0813">Transport</keyword>
<keyword evidence="3" id="KW-0998">Cell outer membrane</keyword>
<dbReference type="Proteomes" id="UP000294593">
    <property type="component" value="Unassembled WGS sequence"/>
</dbReference>
<dbReference type="InterPro" id="IPR011662">
    <property type="entry name" value="Secretin/TonB_short_N"/>
</dbReference>
<dbReference type="SMART" id="SM00965">
    <property type="entry name" value="STN"/>
    <property type="match status" value="1"/>
</dbReference>
<feature type="domain" description="Secretin/TonB short N-terminal" evidence="5">
    <location>
        <begin position="174"/>
        <end position="222"/>
    </location>
</feature>
<evidence type="ECO:0000259" key="5">
    <source>
        <dbReference type="SMART" id="SM00965"/>
    </source>
</evidence>